<dbReference type="Proteomes" id="UP000436858">
    <property type="component" value="Unassembled WGS sequence"/>
</dbReference>
<evidence type="ECO:0000313" key="5">
    <source>
        <dbReference type="Proteomes" id="UP000095576"/>
    </source>
</evidence>
<sequence>MRKEKLYTGCLLLMALITGSCSEEENPEVRPATKPAEPYTSYYYYSYEAARQLSATDFALAEGQFTPGPTYIKGDTLFVANIQSGAFSLELYDRNKNRHLASLKSWKYKEAEQKFPDKIEAIGISGNRLYLANISSRIDVFDVRTLEFITRIGTGNWGDGINQMVHSHAMAITPDGNIMIRTKKNLLVYREADVTLENYQKVPFYCRSKGDGMDVNNGFHSHQMVQDSTGIVYLADFGQYGNQKIQAIDTTLIEKGDQKILIDTEKTLPLSFNPCGIALHENRMILSAQNGSLFIYDRTKGNWENSFKSVKGYTFKKPEKLLVDQNTLWVSDVNAQKLVEVKIYKNEIREY</sequence>
<evidence type="ECO:0000313" key="1">
    <source>
        <dbReference type="EMBL" id="CUP17389.1"/>
    </source>
</evidence>
<dbReference type="Proteomes" id="UP000095576">
    <property type="component" value="Unassembled WGS sequence"/>
</dbReference>
<organism evidence="1 5">
    <name type="scientific">Bacteroides thetaiotaomicron</name>
    <dbReference type="NCBI Taxonomy" id="818"/>
    <lineage>
        <taxon>Bacteria</taxon>
        <taxon>Pseudomonadati</taxon>
        <taxon>Bacteroidota</taxon>
        <taxon>Bacteroidia</taxon>
        <taxon>Bacteroidales</taxon>
        <taxon>Bacteroidaceae</taxon>
        <taxon>Bacteroides</taxon>
    </lineage>
</organism>
<dbReference type="PROSITE" id="PS51257">
    <property type="entry name" value="PROKAR_LIPOPROTEIN"/>
    <property type="match status" value="1"/>
</dbReference>
<evidence type="ECO:0000313" key="6">
    <source>
        <dbReference type="Proteomes" id="UP000283616"/>
    </source>
</evidence>
<dbReference type="GeneID" id="60924250"/>
<dbReference type="EMBL" id="JAHYQA010000012">
    <property type="protein sequence ID" value="MCE9239292.1"/>
    <property type="molecule type" value="Genomic_DNA"/>
</dbReference>
<evidence type="ECO:0000313" key="2">
    <source>
        <dbReference type="EMBL" id="KAB4481647.1"/>
    </source>
</evidence>
<reference evidence="1 5" key="1">
    <citation type="submission" date="2015-09" db="EMBL/GenBank/DDBJ databases">
        <authorList>
            <consortium name="Pathogen Informatics"/>
        </authorList>
    </citation>
    <scope>NUCLEOTIDE SEQUENCE [LARGE SCALE GENOMIC DNA]</scope>
    <source>
        <strain evidence="1 5">2789STDY5834899</strain>
    </source>
</reference>
<evidence type="ECO:0000313" key="4">
    <source>
        <dbReference type="EMBL" id="RHL64304.1"/>
    </source>
</evidence>
<proteinExistence type="predicted"/>
<dbReference type="DNASU" id="1075700"/>
<dbReference type="AlphaFoldDB" id="A0A174L758"/>
<dbReference type="OMA" id="INIYERQ"/>
<dbReference type="EMBL" id="CZAP01000003">
    <property type="protein sequence ID" value="CUP17389.1"/>
    <property type="molecule type" value="Genomic_DNA"/>
</dbReference>
<evidence type="ECO:0008006" key="8">
    <source>
        <dbReference type="Google" id="ProtNLM"/>
    </source>
</evidence>
<reference evidence="3" key="4">
    <citation type="submission" date="2021-07" db="EMBL/GenBank/DDBJ databases">
        <title>Comparative genomics of Bacteroides fragilis group isolates reveals species-dependent resistance mechanisms and validates clinical tools for resistance prediction.</title>
        <authorList>
            <person name="Wallace M.J."/>
            <person name="Jean S."/>
            <person name="Wallace M.A."/>
            <person name="Carey-Ann B.D."/>
            <person name="Dantas G."/>
        </authorList>
    </citation>
    <scope>NUCLEOTIDE SEQUENCE</scope>
    <source>
        <strain evidence="3">BJH_160</strain>
    </source>
</reference>
<dbReference type="SMR" id="A0A174L758"/>
<protein>
    <recommendedName>
        <fullName evidence="8">Quinoprotein amine dehydrogenase</fullName>
    </recommendedName>
</protein>
<dbReference type="SUPFAM" id="SSF63829">
    <property type="entry name" value="Calcium-dependent phosphotriesterase"/>
    <property type="match status" value="1"/>
</dbReference>
<dbReference type="EMBL" id="QROV01000001">
    <property type="protein sequence ID" value="RHL64304.1"/>
    <property type="molecule type" value="Genomic_DNA"/>
</dbReference>
<name>A0A174L758_BACT4</name>
<reference evidence="4 6" key="2">
    <citation type="submission" date="2018-08" db="EMBL/GenBank/DDBJ databases">
        <title>A genome reference for cultivated species of the human gut microbiota.</title>
        <authorList>
            <person name="Zou Y."/>
            <person name="Xue W."/>
            <person name="Luo G."/>
        </authorList>
    </citation>
    <scope>NUCLEOTIDE SEQUENCE [LARGE SCALE GENOMIC DNA]</scope>
    <source>
        <strain evidence="4 6">AF37-12</strain>
    </source>
</reference>
<gene>
    <name evidence="4" type="ORF">DW011_00490</name>
    <name evidence="1" type="ORF">ERS852511_01353</name>
    <name evidence="2" type="ORF">GAN91_12195</name>
    <name evidence="3" type="ORF">K0H07_19285</name>
</gene>
<dbReference type="EMBL" id="WCRY01000011">
    <property type="protein sequence ID" value="KAB4481647.1"/>
    <property type="molecule type" value="Genomic_DNA"/>
</dbReference>
<accession>A0A174L758</accession>
<dbReference type="Proteomes" id="UP001200544">
    <property type="component" value="Unassembled WGS sequence"/>
</dbReference>
<reference evidence="2 7" key="3">
    <citation type="journal article" date="2019" name="Nat. Med.">
        <title>A library of human gut bacterial isolates paired with longitudinal multiomics data enables mechanistic microbiome research.</title>
        <authorList>
            <person name="Poyet M."/>
            <person name="Groussin M."/>
            <person name="Gibbons S.M."/>
            <person name="Avila-Pacheco J."/>
            <person name="Jiang X."/>
            <person name="Kearney S.M."/>
            <person name="Perrotta A.R."/>
            <person name="Berdy B."/>
            <person name="Zhao S."/>
            <person name="Lieberman T.D."/>
            <person name="Swanson P.K."/>
            <person name="Smith M."/>
            <person name="Roesemann S."/>
            <person name="Alexander J.E."/>
            <person name="Rich S.A."/>
            <person name="Livny J."/>
            <person name="Vlamakis H."/>
            <person name="Clish C."/>
            <person name="Bullock K."/>
            <person name="Deik A."/>
            <person name="Scott J."/>
            <person name="Pierce K.A."/>
            <person name="Xavier R.J."/>
            <person name="Alm E.J."/>
        </authorList>
    </citation>
    <scope>NUCLEOTIDE SEQUENCE [LARGE SCALE GENOMIC DNA]</scope>
    <source>
        <strain evidence="2 7">BIOML-A162</strain>
    </source>
</reference>
<evidence type="ECO:0000313" key="3">
    <source>
        <dbReference type="EMBL" id="MCE9239292.1"/>
    </source>
</evidence>
<dbReference type="RefSeq" id="WP_011108615.1">
    <property type="nucleotide sequence ID" value="NZ_BAABZI010000001.1"/>
</dbReference>
<dbReference type="Proteomes" id="UP000283616">
    <property type="component" value="Unassembled WGS sequence"/>
</dbReference>
<evidence type="ECO:0000313" key="7">
    <source>
        <dbReference type="Proteomes" id="UP000436858"/>
    </source>
</evidence>
<dbReference type="Gene3D" id="2.120.10.30">
    <property type="entry name" value="TolB, C-terminal domain"/>
    <property type="match status" value="1"/>
</dbReference>
<dbReference type="InterPro" id="IPR011042">
    <property type="entry name" value="6-blade_b-propeller_TolB-like"/>
</dbReference>